<reference evidence="3 4" key="1">
    <citation type="journal article" date="2012" name="Proc. Natl. Acad. Sci. U.S.A.">
        <title>Genome and physiology of a model Epsilonproteobacterium responsible for sulfide detoxification in marine oxygen depletion zones.</title>
        <authorList>
            <person name="Grote J."/>
            <person name="Schott T."/>
            <person name="Bruckner C.G."/>
            <person name="Glockner F.O."/>
            <person name="Jost G."/>
            <person name="Teeling H."/>
            <person name="Labrenz M."/>
            <person name="Jurgens K."/>
        </authorList>
    </citation>
    <scope>NUCLEOTIDE SEQUENCE [LARGE SCALE GENOMIC DNA]</scope>
    <source>
        <strain evidence="3 4">GD1</strain>
    </source>
</reference>
<evidence type="ECO:0000313" key="3">
    <source>
        <dbReference type="EMBL" id="EHP29619.1"/>
    </source>
</evidence>
<sequence length="327" mass="37205">MRNSKCVGSNSGGSGGSGGYSSKYAVQHMMMQTLLEGFMKGLEQEQKQEAIRQQKQREQQALQRAMEEKRKQEGRKAWQDLKEQETKNRELDKGKKYKEIDSLLSTMGLSGKTDELELQPMSIKQSSTKAIDTSIMSSLERLSCSAYFSNQALIATKNNQEEKAIYFNQQSDNVITGGMIEESCKSTKMSEIPEVPEPTPVQQDNNDIIVKHQQIVMQSIINNLKELENLEQKIFTTKVSKEVVIAKKEEAIKKIEAIKEQSLKPQKEDDLDNSMAEAQKLLLDSQDELKKLDDMEKELMETKTKTEDALKKIYESTKDGEKTDEQK</sequence>
<proteinExistence type="predicted"/>
<organism evidence="3 4">
    <name type="scientific">Sulfurimonas gotlandica (strain DSM 19862 / JCM 16533 / GD1)</name>
    <dbReference type="NCBI Taxonomy" id="929558"/>
    <lineage>
        <taxon>Bacteria</taxon>
        <taxon>Pseudomonadati</taxon>
        <taxon>Campylobacterota</taxon>
        <taxon>Epsilonproteobacteria</taxon>
        <taxon>Campylobacterales</taxon>
        <taxon>Sulfurimonadaceae</taxon>
        <taxon>Sulfurimonas</taxon>
    </lineage>
</organism>
<dbReference type="HOGENOM" id="CLU_849736_0_0_7"/>
<keyword evidence="1" id="KW-0175">Coiled coil</keyword>
<feature type="region of interest" description="Disordered" evidence="2">
    <location>
        <begin position="46"/>
        <end position="90"/>
    </location>
</feature>
<comment type="caution">
    <text evidence="3">The sequence shown here is derived from an EMBL/GenBank/DDBJ whole genome shotgun (WGS) entry which is preliminary data.</text>
</comment>
<name>B6BGJ1_SULGG</name>
<feature type="coiled-coil region" evidence="1">
    <location>
        <begin position="210"/>
        <end position="312"/>
    </location>
</feature>
<dbReference type="AlphaFoldDB" id="B6BGJ1"/>
<dbReference type="STRING" id="929558.SMGD1_1095"/>
<accession>B6BGJ1</accession>
<evidence type="ECO:0000313" key="4">
    <source>
        <dbReference type="Proteomes" id="UP000006431"/>
    </source>
</evidence>
<gene>
    <name evidence="3" type="ORF">SMGD1_1095</name>
</gene>
<feature type="compositionally biased region" description="Basic and acidic residues" evidence="2">
    <location>
        <begin position="65"/>
        <end position="90"/>
    </location>
</feature>
<protein>
    <submittedName>
        <fullName evidence="3">Uncharacterized protein</fullName>
    </submittedName>
</protein>
<keyword evidence="4" id="KW-1185">Reference proteome</keyword>
<evidence type="ECO:0000256" key="1">
    <source>
        <dbReference type="SAM" id="Coils"/>
    </source>
</evidence>
<accession>H1FYJ3</accession>
<dbReference type="Proteomes" id="UP000006431">
    <property type="component" value="Unassembled WGS sequence"/>
</dbReference>
<evidence type="ECO:0000256" key="2">
    <source>
        <dbReference type="SAM" id="MobiDB-lite"/>
    </source>
</evidence>
<feature type="compositionally biased region" description="Basic and acidic residues" evidence="2">
    <location>
        <begin position="46"/>
        <end position="58"/>
    </location>
</feature>
<dbReference type="EMBL" id="AFRZ01000001">
    <property type="protein sequence ID" value="EHP29619.1"/>
    <property type="molecule type" value="Genomic_DNA"/>
</dbReference>
<dbReference type="PATRIC" id="fig|929558.5.peg.1089"/>